<evidence type="ECO:0000256" key="5">
    <source>
        <dbReference type="ARBA" id="ARBA00023242"/>
    </source>
</evidence>
<dbReference type="GO" id="GO:0031511">
    <property type="term" value="C:Mis6-Sim4 complex"/>
    <property type="evidence" value="ECO:0007669"/>
    <property type="project" value="TreeGrafter"/>
</dbReference>
<keyword evidence="5" id="KW-0539">Nucleus</keyword>
<protein>
    <recommendedName>
        <fullName evidence="9">Cenp-O kinetochore centromere component</fullName>
    </recommendedName>
</protein>
<organism evidence="7 8">
    <name type="scientific">Diplocarpon coronariae</name>
    <dbReference type="NCBI Taxonomy" id="2795749"/>
    <lineage>
        <taxon>Eukaryota</taxon>
        <taxon>Fungi</taxon>
        <taxon>Dikarya</taxon>
        <taxon>Ascomycota</taxon>
        <taxon>Pezizomycotina</taxon>
        <taxon>Leotiomycetes</taxon>
        <taxon>Helotiales</taxon>
        <taxon>Drepanopezizaceae</taxon>
        <taxon>Diplocarpon</taxon>
    </lineage>
</organism>
<proteinExistence type="inferred from homology"/>
<gene>
    <name evidence="7" type="ORF">B2J93_5771</name>
</gene>
<evidence type="ECO:0000256" key="1">
    <source>
        <dbReference type="ARBA" id="ARBA00004123"/>
    </source>
</evidence>
<evidence type="ECO:0000313" key="8">
    <source>
        <dbReference type="Proteomes" id="UP000242519"/>
    </source>
</evidence>
<keyword evidence="8" id="KW-1185">Reference proteome</keyword>
<dbReference type="OrthoDB" id="10050372at2759"/>
<keyword evidence="4" id="KW-0158">Chromosome</keyword>
<dbReference type="STRING" id="503106.A0A218YWM9"/>
<comment type="subcellular location">
    <subcellularLocation>
        <location evidence="2">Chromosome</location>
        <location evidence="2">Centromere</location>
    </subcellularLocation>
    <subcellularLocation>
        <location evidence="1">Nucleus</location>
    </subcellularLocation>
</comment>
<dbReference type="AlphaFoldDB" id="A0A218YWM9"/>
<evidence type="ECO:0000256" key="3">
    <source>
        <dbReference type="ARBA" id="ARBA00007321"/>
    </source>
</evidence>
<dbReference type="Pfam" id="PF09496">
    <property type="entry name" value="CENP-O"/>
    <property type="match status" value="1"/>
</dbReference>
<reference evidence="7 8" key="1">
    <citation type="submission" date="2017-04" db="EMBL/GenBank/DDBJ databases">
        <title>Draft genome sequence of Marssonina coronaria NL1: causal agent of apple blotch.</title>
        <authorList>
            <person name="Cheng Q."/>
        </authorList>
    </citation>
    <scope>NUCLEOTIDE SEQUENCE [LARGE SCALE GENOMIC DNA]</scope>
    <source>
        <strain evidence="7 8">NL1</strain>
    </source>
</reference>
<dbReference type="Proteomes" id="UP000242519">
    <property type="component" value="Unassembled WGS sequence"/>
</dbReference>
<evidence type="ECO:0000256" key="2">
    <source>
        <dbReference type="ARBA" id="ARBA00004584"/>
    </source>
</evidence>
<dbReference type="PANTHER" id="PTHR14582">
    <property type="entry name" value="INNER KINETOCHORE SUBUNIT MAL2"/>
    <property type="match status" value="1"/>
</dbReference>
<name>A0A218YWM9_9HELO</name>
<keyword evidence="6" id="KW-0137">Centromere</keyword>
<evidence type="ECO:0008006" key="9">
    <source>
        <dbReference type="Google" id="ProtNLM"/>
    </source>
</evidence>
<accession>A0A218YWM9</accession>
<comment type="caution">
    <text evidence="7">The sequence shown here is derived from an EMBL/GenBank/DDBJ whole genome shotgun (WGS) entry which is preliminary data.</text>
</comment>
<evidence type="ECO:0000313" key="7">
    <source>
        <dbReference type="EMBL" id="OWP00201.1"/>
    </source>
</evidence>
<dbReference type="PANTHER" id="PTHR14582:SF1">
    <property type="entry name" value="CENTROMERE PROTEIN O"/>
    <property type="match status" value="1"/>
</dbReference>
<dbReference type="InterPro" id="IPR018464">
    <property type="entry name" value="CENP-O"/>
</dbReference>
<sequence>MSILHSTDTDNSFPHDAIGAQLDSEISSLQAQISALKSQRRLQAATILSSRHTKATLDRLHASQKPMLSSAPSDTDPLLSASSAQLAHKQENLYRACAGITSFRIRDPDPHAVDEGKVLGIRIDVSTTGKFIRPYYIMLNKPWPGSDLLRIHRHTVPPSIPLAALADRYLPHGKGSVAKNGAGKKQDLRRLVRALRREISGYHNRITIIKSLRKEFRLDEKVSKKGKGRERVITNISAADAEAKQVMIEWADGRIGRAVVGESGEVVKCVVVGEEGRDREVERKIVGGSMEGIGERLLEGIY</sequence>
<comment type="similarity">
    <text evidence="3">Belongs to the CENP-O/MCM21 family.</text>
</comment>
<evidence type="ECO:0000256" key="4">
    <source>
        <dbReference type="ARBA" id="ARBA00022454"/>
    </source>
</evidence>
<dbReference type="GO" id="GO:0005634">
    <property type="term" value="C:nucleus"/>
    <property type="evidence" value="ECO:0007669"/>
    <property type="project" value="UniProtKB-SubCell"/>
</dbReference>
<evidence type="ECO:0000256" key="6">
    <source>
        <dbReference type="ARBA" id="ARBA00023328"/>
    </source>
</evidence>
<dbReference type="InParanoid" id="A0A218YWM9"/>
<dbReference type="EMBL" id="MZNU01000335">
    <property type="protein sequence ID" value="OWP00201.1"/>
    <property type="molecule type" value="Genomic_DNA"/>
</dbReference>